<dbReference type="SUPFAM" id="SSF52980">
    <property type="entry name" value="Restriction endonuclease-like"/>
    <property type="match status" value="1"/>
</dbReference>
<proteinExistence type="predicted"/>
<organism evidence="2 3">
    <name type="scientific">Mycolicibacterium hodleri</name>
    <dbReference type="NCBI Taxonomy" id="49897"/>
    <lineage>
        <taxon>Bacteria</taxon>
        <taxon>Bacillati</taxon>
        <taxon>Actinomycetota</taxon>
        <taxon>Actinomycetes</taxon>
        <taxon>Mycobacteriales</taxon>
        <taxon>Mycobacteriaceae</taxon>
        <taxon>Mycolicibacterium</taxon>
    </lineage>
</organism>
<feature type="domain" description="DUF559" evidence="1">
    <location>
        <begin position="262"/>
        <end position="327"/>
    </location>
</feature>
<dbReference type="AlphaFoldDB" id="A0A544W1E5"/>
<sequence>MPRQPAWWRDISPHSAGCAQSAVHPRGGSDTARGGRGRVVGSGCVGRVHPITGPFVGTEALARGQFTRRTLHSRNQVIHRNVFLPAGQELTARDRAVAAWLWSGRRATVAGLSASVLHGSQWVSPDEPAELTRTEASANGIVVHRETLLDEEVTTVDGMSVTTPARTVFDLGRRKGFERAVIRVDALANACGVDAQMVHPLVEAHRGARGVVQLREVLDAMDGGSESPQETRTRLLLTEANFRAPSTQIDVLDDVGYPFARVDMGWEEFRVGVEYDGAQHWTDHTRFAHDIDRHAILTALGWRIIRVSADLLRHRRTVVLQRVFAALDAAGCPWLNQCAVMPRLLA</sequence>
<dbReference type="Gene3D" id="3.40.960.10">
    <property type="entry name" value="VSR Endonuclease"/>
    <property type="match status" value="1"/>
</dbReference>
<evidence type="ECO:0000259" key="1">
    <source>
        <dbReference type="Pfam" id="PF04480"/>
    </source>
</evidence>
<dbReference type="Proteomes" id="UP000315759">
    <property type="component" value="Unassembled WGS sequence"/>
</dbReference>
<reference evidence="2 3" key="1">
    <citation type="submission" date="2018-10" db="EMBL/GenBank/DDBJ databases">
        <title>Draft genome of Mycobacterium hodleri strain B.</title>
        <authorList>
            <person name="Amande T.J."/>
            <person name="Mcgenity T.J."/>
        </authorList>
    </citation>
    <scope>NUCLEOTIDE SEQUENCE [LARGE SCALE GENOMIC DNA]</scope>
    <source>
        <strain evidence="2 3">B</strain>
    </source>
</reference>
<evidence type="ECO:0000313" key="3">
    <source>
        <dbReference type="Proteomes" id="UP000315759"/>
    </source>
</evidence>
<evidence type="ECO:0000313" key="2">
    <source>
        <dbReference type="EMBL" id="TQR86040.1"/>
    </source>
</evidence>
<gene>
    <name evidence="2" type="ORF">D8S82_13390</name>
</gene>
<protein>
    <submittedName>
        <fullName evidence="2">DUF559 domain-containing protein</fullName>
    </submittedName>
</protein>
<dbReference type="EMBL" id="VIFX01000015">
    <property type="protein sequence ID" value="TQR86040.1"/>
    <property type="molecule type" value="Genomic_DNA"/>
</dbReference>
<accession>A0A544W1E5</accession>
<comment type="caution">
    <text evidence="2">The sequence shown here is derived from an EMBL/GenBank/DDBJ whole genome shotgun (WGS) entry which is preliminary data.</text>
</comment>
<name>A0A544W1E5_9MYCO</name>
<keyword evidence="3" id="KW-1185">Reference proteome</keyword>
<dbReference type="Pfam" id="PF04480">
    <property type="entry name" value="DUF559"/>
    <property type="match status" value="1"/>
</dbReference>
<dbReference type="InterPro" id="IPR011335">
    <property type="entry name" value="Restrct_endonuc-II-like"/>
</dbReference>
<dbReference type="InterPro" id="IPR007569">
    <property type="entry name" value="DUF559"/>
</dbReference>